<dbReference type="Gene3D" id="2.40.170.20">
    <property type="entry name" value="TonB-dependent receptor, beta-barrel domain"/>
    <property type="match status" value="1"/>
</dbReference>
<dbReference type="InterPro" id="IPR036942">
    <property type="entry name" value="Beta-barrel_TonB_sf"/>
</dbReference>
<dbReference type="EMBL" id="JAVDVI010000001">
    <property type="protein sequence ID" value="MDR6966407.1"/>
    <property type="molecule type" value="Genomic_DNA"/>
</dbReference>
<dbReference type="Gene3D" id="2.170.130.10">
    <property type="entry name" value="TonB-dependent receptor, plug domain"/>
    <property type="match status" value="1"/>
</dbReference>
<dbReference type="SUPFAM" id="SSF56935">
    <property type="entry name" value="Porins"/>
    <property type="match status" value="1"/>
</dbReference>
<evidence type="ECO:0000259" key="5">
    <source>
        <dbReference type="Pfam" id="PF14905"/>
    </source>
</evidence>
<evidence type="ECO:0000256" key="2">
    <source>
        <dbReference type="ARBA" id="ARBA00023136"/>
    </source>
</evidence>
<keyword evidence="2" id="KW-0472">Membrane</keyword>
<evidence type="ECO:0000256" key="4">
    <source>
        <dbReference type="SAM" id="SignalP"/>
    </source>
</evidence>
<keyword evidence="7" id="KW-1185">Reference proteome</keyword>
<dbReference type="RefSeq" id="WP_310023972.1">
    <property type="nucleotide sequence ID" value="NZ_JAVDVI010000001.1"/>
</dbReference>
<gene>
    <name evidence="6" type="ORF">J2X31_000400</name>
</gene>
<dbReference type="InterPro" id="IPR008969">
    <property type="entry name" value="CarboxyPept-like_regulatory"/>
</dbReference>
<feature type="domain" description="Outer membrane protein beta-barrel" evidence="5">
    <location>
        <begin position="450"/>
        <end position="771"/>
    </location>
</feature>
<keyword evidence="4" id="KW-0732">Signal</keyword>
<dbReference type="Pfam" id="PF13715">
    <property type="entry name" value="CarbopepD_reg_2"/>
    <property type="match status" value="1"/>
</dbReference>
<feature type="signal peptide" evidence="4">
    <location>
        <begin position="1"/>
        <end position="20"/>
    </location>
</feature>
<keyword evidence="3" id="KW-0998">Cell outer membrane</keyword>
<organism evidence="6 7">
    <name type="scientific">Flavobacterium arsenatis</name>
    <dbReference type="NCBI Taxonomy" id="1484332"/>
    <lineage>
        <taxon>Bacteria</taxon>
        <taxon>Pseudomonadati</taxon>
        <taxon>Bacteroidota</taxon>
        <taxon>Flavobacteriia</taxon>
        <taxon>Flavobacteriales</taxon>
        <taxon>Flavobacteriaceae</taxon>
        <taxon>Flavobacterium</taxon>
    </lineage>
</organism>
<reference evidence="6 7" key="1">
    <citation type="submission" date="2023-07" db="EMBL/GenBank/DDBJ databases">
        <title>Sorghum-associated microbial communities from plants grown in Nebraska, USA.</title>
        <authorList>
            <person name="Schachtman D."/>
        </authorList>
    </citation>
    <scope>NUCLEOTIDE SEQUENCE [LARGE SCALE GENOMIC DNA]</scope>
    <source>
        <strain evidence="6 7">3773</strain>
    </source>
</reference>
<name>A0ABU1TK98_9FLAO</name>
<feature type="domain" description="Outer membrane protein beta-barrel" evidence="5">
    <location>
        <begin position="772"/>
        <end position="908"/>
    </location>
</feature>
<dbReference type="SUPFAM" id="SSF49464">
    <property type="entry name" value="Carboxypeptidase regulatory domain-like"/>
    <property type="match status" value="1"/>
</dbReference>
<comment type="caution">
    <text evidence="6">The sequence shown here is derived from an EMBL/GenBank/DDBJ whole genome shotgun (WGS) entry which is preliminary data.</text>
</comment>
<proteinExistence type="predicted"/>
<protein>
    <recommendedName>
        <fullName evidence="5">Outer membrane protein beta-barrel domain-containing protein</fullName>
    </recommendedName>
</protein>
<dbReference type="InterPro" id="IPR037066">
    <property type="entry name" value="Plug_dom_sf"/>
</dbReference>
<dbReference type="Proteomes" id="UP001255185">
    <property type="component" value="Unassembled WGS sequence"/>
</dbReference>
<dbReference type="Pfam" id="PF14905">
    <property type="entry name" value="OMP_b-brl_3"/>
    <property type="match status" value="2"/>
</dbReference>
<feature type="chain" id="PRO_5047533147" description="Outer membrane protein beta-barrel domain-containing protein" evidence="4">
    <location>
        <begin position="21"/>
        <end position="923"/>
    </location>
</feature>
<evidence type="ECO:0000256" key="1">
    <source>
        <dbReference type="ARBA" id="ARBA00004442"/>
    </source>
</evidence>
<evidence type="ECO:0000313" key="7">
    <source>
        <dbReference type="Proteomes" id="UP001255185"/>
    </source>
</evidence>
<accession>A0ABU1TK98</accession>
<evidence type="ECO:0000313" key="6">
    <source>
        <dbReference type="EMBL" id="MDR6966407.1"/>
    </source>
</evidence>
<dbReference type="InterPro" id="IPR041700">
    <property type="entry name" value="OMP_b-brl_3"/>
</dbReference>
<sequence length="923" mass="103913">MHRVYPALLLFLLVSFSSFGQSTITIKGKVIEDTSKLPLESATVYLTSAQDSTIIDYTISDKNGNFSLSTKKITKPALLKVSFMGFEDYTQEINELSTNKDFGVLNIKDQPNSLNEVVVKGQAPPVRIKQDTLEFNASSFKVRPDSNVEALLKQLPGVEVSSDGKITVNGKEVNNILVNGKPFFGKDGKVATQNLPADIIDKVQVSDTKTKEEELSGQAASSEEKTINLTIQEDKNKGLFGKFSGGLGTDDRYESSGLINYFKNDQKFSFLGSSNNINSVGFSMDEIFDSMGGGRNMYSSSDGSFNINGQQFGGGSGITQSNMIGLNYSDKIGKKIDPSASYFYNSAETENDTRSKVENLLPENKFTTESVGTTRNVSNGHNLNVEFEAKLDSLTTLSIRPNLRKNNSRFTATRAQNSVDEFGEALNESNSYTNNTSDNISFQNDLYLYRKINKKGRSLSFNFNNENSSNQSANQDISSTILYKETGNETISRDLIENNDNINDKYSTSITYTEPITDSLSFSVGGRYTWRNSVNDTETFNFDGANNQYSIRNDSLSNYINSNSKIVNPFVSLNVRKKNYSGRINFGTEITRFENFSNYLAENTVLNKDYIFPSVNGYFNYRFSKSKSVYANYRYSVNLPTANQILPVINISNPLNTITGNPDLDPTKRHGFYFGFNNYDYATRSGFYLYSGGTIYSNQIVSSTVFDDSAKRNTTFENTGTTYDSYIGFSWDKSFKMEGHTFKYSLGISGNFDLSKGLTNNQAYEAEAFSLNPEVRLSWEYGELLTITPSYSYNFRDTKFKNYTLDGSSNFTHNFKLETTSYWPKHFVFGNDFGYTYNSNIADGFQKDFYLWNMSLGYNFFNDKLLAKVKVYDLLNQNVNATRTITPTAIQDVENTVLRRYAMFSLTYKIEKFAGKKKNPWDE</sequence>
<comment type="subcellular location">
    <subcellularLocation>
        <location evidence="1">Cell outer membrane</location>
    </subcellularLocation>
</comment>
<evidence type="ECO:0000256" key="3">
    <source>
        <dbReference type="ARBA" id="ARBA00023237"/>
    </source>
</evidence>